<dbReference type="AlphaFoldDB" id="A0A8H9L522"/>
<dbReference type="Proteomes" id="UP000655589">
    <property type="component" value="Unassembled WGS sequence"/>
</dbReference>
<dbReference type="InterPro" id="IPR000073">
    <property type="entry name" value="AB_hydrolase_1"/>
</dbReference>
<dbReference type="EMBL" id="BMPT01000006">
    <property type="protein sequence ID" value="GGM23520.1"/>
    <property type="molecule type" value="Genomic_DNA"/>
</dbReference>
<dbReference type="InterPro" id="IPR029058">
    <property type="entry name" value="AB_hydrolase_fold"/>
</dbReference>
<name>A0A8H9L522_9MICO</name>
<dbReference type="PANTHER" id="PTHR43798">
    <property type="entry name" value="MONOACYLGLYCEROL LIPASE"/>
    <property type="match status" value="1"/>
</dbReference>
<evidence type="ECO:0000313" key="3">
    <source>
        <dbReference type="Proteomes" id="UP000655589"/>
    </source>
</evidence>
<dbReference type="GO" id="GO:0016020">
    <property type="term" value="C:membrane"/>
    <property type="evidence" value="ECO:0007669"/>
    <property type="project" value="TreeGrafter"/>
</dbReference>
<reference evidence="2" key="1">
    <citation type="journal article" date="2014" name="Int. J. Syst. Evol. Microbiol.">
        <title>Complete genome sequence of Corynebacterium casei LMG S-19264T (=DSM 44701T), isolated from a smear-ripened cheese.</title>
        <authorList>
            <consortium name="US DOE Joint Genome Institute (JGI-PGF)"/>
            <person name="Walter F."/>
            <person name="Albersmeier A."/>
            <person name="Kalinowski J."/>
            <person name="Ruckert C."/>
        </authorList>
    </citation>
    <scope>NUCLEOTIDE SEQUENCE</scope>
    <source>
        <strain evidence="2">JCM 3051</strain>
    </source>
</reference>
<reference evidence="2" key="2">
    <citation type="submission" date="2020-09" db="EMBL/GenBank/DDBJ databases">
        <authorList>
            <person name="Sun Q."/>
            <person name="Ohkuma M."/>
        </authorList>
    </citation>
    <scope>NUCLEOTIDE SEQUENCE</scope>
    <source>
        <strain evidence="2">JCM 3051</strain>
    </source>
</reference>
<dbReference type="Pfam" id="PF12697">
    <property type="entry name" value="Abhydrolase_6"/>
    <property type="match status" value="1"/>
</dbReference>
<comment type="caution">
    <text evidence="2">The sequence shown here is derived from an EMBL/GenBank/DDBJ whole genome shotgun (WGS) entry which is preliminary data.</text>
</comment>
<accession>A0A8H9L522</accession>
<dbReference type="InterPro" id="IPR050266">
    <property type="entry name" value="AB_hydrolase_sf"/>
</dbReference>
<gene>
    <name evidence="2" type="ORF">GCM10010102_19040</name>
</gene>
<keyword evidence="2" id="KW-0378">Hydrolase</keyword>
<sequence>MPPMHPAVRATFRTAGRLAPPLAVAAAYQVFRTLGPRTPVRDADRATHERARRGELRLAGERVATYAWGDPAGPPVLLVHGWRSRASRFARLVDGLEQAGHHVLAYDGVAHGDSTGRRTTILDHLAVARELVERSGAPVGVVGHSFGGLTAGIALTEGLRGGALVALAAVPSFADLNRGFLETVGLPPALHARHSRLVARRLFPDDPDPVARFDLVHRPAPVPALFVHGTRDREVPPAASRALHAAHPDSRLVEADAGHNSVLDADETVAAVVEHLARVAVNGR</sequence>
<dbReference type="PANTHER" id="PTHR43798:SF33">
    <property type="entry name" value="HYDROLASE, PUTATIVE (AFU_ORTHOLOGUE AFUA_2G14860)-RELATED"/>
    <property type="match status" value="1"/>
</dbReference>
<keyword evidence="3" id="KW-1185">Reference proteome</keyword>
<organism evidence="2 3">
    <name type="scientific">Promicromonospora citrea</name>
    <dbReference type="NCBI Taxonomy" id="43677"/>
    <lineage>
        <taxon>Bacteria</taxon>
        <taxon>Bacillati</taxon>
        <taxon>Actinomycetota</taxon>
        <taxon>Actinomycetes</taxon>
        <taxon>Micrococcales</taxon>
        <taxon>Promicromonosporaceae</taxon>
        <taxon>Promicromonospora</taxon>
    </lineage>
</organism>
<evidence type="ECO:0000313" key="2">
    <source>
        <dbReference type="EMBL" id="GGM23520.1"/>
    </source>
</evidence>
<protein>
    <submittedName>
        <fullName evidence="2">Alpha/beta hydrolase</fullName>
    </submittedName>
</protein>
<dbReference type="Gene3D" id="3.40.50.1820">
    <property type="entry name" value="alpha/beta hydrolase"/>
    <property type="match status" value="1"/>
</dbReference>
<proteinExistence type="predicted"/>
<dbReference type="RefSeq" id="WP_171106336.1">
    <property type="nucleotide sequence ID" value="NZ_BMPT01000006.1"/>
</dbReference>
<dbReference type="SUPFAM" id="SSF53474">
    <property type="entry name" value="alpha/beta-Hydrolases"/>
    <property type="match status" value="1"/>
</dbReference>
<feature type="domain" description="AB hydrolase-1" evidence="1">
    <location>
        <begin position="76"/>
        <end position="271"/>
    </location>
</feature>
<dbReference type="GO" id="GO:0016787">
    <property type="term" value="F:hydrolase activity"/>
    <property type="evidence" value="ECO:0007669"/>
    <property type="project" value="UniProtKB-KW"/>
</dbReference>
<evidence type="ECO:0000259" key="1">
    <source>
        <dbReference type="Pfam" id="PF12697"/>
    </source>
</evidence>